<organism evidence="1 2">
    <name type="scientific">Anseongella ginsenosidimutans</name>
    <dbReference type="NCBI Taxonomy" id="496056"/>
    <lineage>
        <taxon>Bacteria</taxon>
        <taxon>Pseudomonadati</taxon>
        <taxon>Bacteroidota</taxon>
        <taxon>Sphingobacteriia</taxon>
        <taxon>Sphingobacteriales</taxon>
        <taxon>Sphingobacteriaceae</taxon>
        <taxon>Anseongella</taxon>
    </lineage>
</organism>
<comment type="caution">
    <text evidence="1">The sequence shown here is derived from an EMBL/GenBank/DDBJ whole genome shotgun (WGS) entry which is preliminary data.</text>
</comment>
<evidence type="ECO:0000313" key="2">
    <source>
        <dbReference type="Proteomes" id="UP000295807"/>
    </source>
</evidence>
<dbReference type="Pfam" id="PF07394">
    <property type="entry name" value="DUF1501"/>
    <property type="match status" value="1"/>
</dbReference>
<dbReference type="InterPro" id="IPR017850">
    <property type="entry name" value="Alkaline_phosphatase_core_sf"/>
</dbReference>
<dbReference type="Gene3D" id="3.40.720.10">
    <property type="entry name" value="Alkaline Phosphatase, subunit A"/>
    <property type="match status" value="1"/>
</dbReference>
<dbReference type="NCBIfam" id="TIGR01409">
    <property type="entry name" value="TAT_signal_seq"/>
    <property type="match status" value="1"/>
</dbReference>
<sequence>MNILEEAIYRRAAYNSRRHFLKKCTSGLGALALGSMLGCSKGLFSTPEAGSNAAKFIPGLPHFAPKAKSVIFMHMAGGPSHLELFDYKPELQRLDGKDTPQSLLEGKNFAFIKGTPKLLGPRSRFLQAGNSGTFVSDYLPRFAEVIDEVTLLKAMHTDEFNHAPAQLLMQTGSSRLGKPSLGSWTVYGLGSENENLPGFIVLTSGGGSISAGKSAWGSGFLPTVYQGVQCRSKGEPVLFLSNPDKIDNHLRKRSIDIINEINQQEYENIGDPEILSRIAQYELAFKMQATVPDVMDIGDEPDYIREMYGAVPGEASFANNCLLARRLVEKGVRFIQLYDNRWDTHGVGEGNGVGEGMRRSCEAIDKPMTALIRDLKQRGLLDETLVVWGGEFGRTPMMEARTGEGFNGRDHHLEAFTMWMAGAGVKRGLSYGETDEIGYYGVKDRVHVHDLHATILHQLGFDHEKLTYEFQGRPFRLTDVHGKVVHDILS</sequence>
<accession>A0A4R3KM23</accession>
<dbReference type="AlphaFoldDB" id="A0A4R3KM23"/>
<reference evidence="1 2" key="1">
    <citation type="submission" date="2019-03" db="EMBL/GenBank/DDBJ databases">
        <title>Genomic Encyclopedia of Type Strains, Phase IV (KMG-IV): sequencing the most valuable type-strain genomes for metagenomic binning, comparative biology and taxonomic classification.</title>
        <authorList>
            <person name="Goeker M."/>
        </authorList>
    </citation>
    <scope>NUCLEOTIDE SEQUENCE [LARGE SCALE GENOMIC DNA]</scope>
    <source>
        <strain evidence="1 2">DSM 21100</strain>
    </source>
</reference>
<proteinExistence type="predicted"/>
<dbReference type="PANTHER" id="PTHR43737:SF1">
    <property type="entry name" value="DUF1501 DOMAIN-CONTAINING PROTEIN"/>
    <property type="match status" value="1"/>
</dbReference>
<keyword evidence="2" id="KW-1185">Reference proteome</keyword>
<dbReference type="InterPro" id="IPR010869">
    <property type="entry name" value="DUF1501"/>
</dbReference>
<protein>
    <submittedName>
        <fullName evidence="1">Secreted protein</fullName>
    </submittedName>
</protein>
<dbReference type="InterPro" id="IPR019546">
    <property type="entry name" value="TAT_signal_bac_arc"/>
</dbReference>
<dbReference type="Proteomes" id="UP000295807">
    <property type="component" value="Unassembled WGS sequence"/>
</dbReference>
<dbReference type="EMBL" id="SMAD01000016">
    <property type="protein sequence ID" value="TCS84945.1"/>
    <property type="molecule type" value="Genomic_DNA"/>
</dbReference>
<dbReference type="PANTHER" id="PTHR43737">
    <property type="entry name" value="BLL7424 PROTEIN"/>
    <property type="match status" value="1"/>
</dbReference>
<evidence type="ECO:0000313" key="1">
    <source>
        <dbReference type="EMBL" id="TCS84945.1"/>
    </source>
</evidence>
<name>A0A4R3KM23_9SPHI</name>
<dbReference type="SUPFAM" id="SSF53649">
    <property type="entry name" value="Alkaline phosphatase-like"/>
    <property type="match status" value="1"/>
</dbReference>
<gene>
    <name evidence="1" type="ORF">EDD80_11637</name>
</gene>
<dbReference type="OrthoDB" id="908850at2"/>